<dbReference type="GO" id="GO:0008270">
    <property type="term" value="F:zinc ion binding"/>
    <property type="evidence" value="ECO:0007669"/>
    <property type="project" value="UniProtKB-KW"/>
</dbReference>
<evidence type="ECO:0000259" key="2">
    <source>
        <dbReference type="PROSITE" id="PS50089"/>
    </source>
</evidence>
<keyword evidence="1" id="KW-0862">Zinc</keyword>
<sequence length="236" mass="27201">QILDPLLKYVDNLLMQNLQLHDKPFLAEACPVCKCTSDFTHDHSTFLPLSPCGHWIHYNCFVWHCTRLDPSRSQCPVCSTGLYHWDGINALTLATRTSIEMEMGALCFPYYDQYLNLPIYNDRNEYEADCTVIEAEIQRAYATWVFQIIDPRDGSPNLIAVLHAALRFIRETGRPKSKWLSWDTCLGYLLFTTLVCIKLKRVMKETHFLVVDSHGWADLDQEMRALQARILAEIAG</sequence>
<dbReference type="EMBL" id="ML978066">
    <property type="protein sequence ID" value="KAF2020361.1"/>
    <property type="molecule type" value="Genomic_DNA"/>
</dbReference>
<dbReference type="GeneID" id="54280279"/>
<proteinExistence type="predicted"/>
<gene>
    <name evidence="3" type="ORF">BU24DRAFT_316530</name>
</gene>
<dbReference type="PROSITE" id="PS50089">
    <property type="entry name" value="ZF_RING_2"/>
    <property type="match status" value="1"/>
</dbReference>
<feature type="non-terminal residue" evidence="3">
    <location>
        <position position="236"/>
    </location>
</feature>
<reference evidence="3" key="1">
    <citation type="journal article" date="2020" name="Stud. Mycol.">
        <title>101 Dothideomycetes genomes: a test case for predicting lifestyles and emergence of pathogens.</title>
        <authorList>
            <person name="Haridas S."/>
            <person name="Albert R."/>
            <person name="Binder M."/>
            <person name="Bloem J."/>
            <person name="Labutti K."/>
            <person name="Salamov A."/>
            <person name="Andreopoulos B."/>
            <person name="Baker S."/>
            <person name="Barry K."/>
            <person name="Bills G."/>
            <person name="Bluhm B."/>
            <person name="Cannon C."/>
            <person name="Castanera R."/>
            <person name="Culley D."/>
            <person name="Daum C."/>
            <person name="Ezra D."/>
            <person name="Gonzalez J."/>
            <person name="Henrissat B."/>
            <person name="Kuo A."/>
            <person name="Liang C."/>
            <person name="Lipzen A."/>
            <person name="Lutzoni F."/>
            <person name="Magnuson J."/>
            <person name="Mondo S."/>
            <person name="Nolan M."/>
            <person name="Ohm R."/>
            <person name="Pangilinan J."/>
            <person name="Park H.-J."/>
            <person name="Ramirez L."/>
            <person name="Alfaro M."/>
            <person name="Sun H."/>
            <person name="Tritt A."/>
            <person name="Yoshinaga Y."/>
            <person name="Zwiers L.-H."/>
            <person name="Turgeon B."/>
            <person name="Goodwin S."/>
            <person name="Spatafora J."/>
            <person name="Crous P."/>
            <person name="Grigoriev I."/>
        </authorList>
    </citation>
    <scope>NUCLEOTIDE SEQUENCE</scope>
    <source>
        <strain evidence="3">CBS 175.79</strain>
    </source>
</reference>
<keyword evidence="4" id="KW-1185">Reference proteome</keyword>
<name>A0A6A5Y6J7_9PLEO</name>
<dbReference type="SMART" id="SM00184">
    <property type="entry name" value="RING"/>
    <property type="match status" value="1"/>
</dbReference>
<keyword evidence="1" id="KW-0863">Zinc-finger</keyword>
<dbReference type="SUPFAM" id="SSF57850">
    <property type="entry name" value="RING/U-box"/>
    <property type="match status" value="1"/>
</dbReference>
<feature type="domain" description="RING-type" evidence="2">
    <location>
        <begin position="30"/>
        <end position="79"/>
    </location>
</feature>
<dbReference type="AlphaFoldDB" id="A0A6A5Y6J7"/>
<evidence type="ECO:0000256" key="1">
    <source>
        <dbReference type="PROSITE-ProRule" id="PRU00175"/>
    </source>
</evidence>
<feature type="non-terminal residue" evidence="3">
    <location>
        <position position="1"/>
    </location>
</feature>
<organism evidence="3 4">
    <name type="scientific">Aaosphaeria arxii CBS 175.79</name>
    <dbReference type="NCBI Taxonomy" id="1450172"/>
    <lineage>
        <taxon>Eukaryota</taxon>
        <taxon>Fungi</taxon>
        <taxon>Dikarya</taxon>
        <taxon>Ascomycota</taxon>
        <taxon>Pezizomycotina</taxon>
        <taxon>Dothideomycetes</taxon>
        <taxon>Pleosporomycetidae</taxon>
        <taxon>Pleosporales</taxon>
        <taxon>Pleosporales incertae sedis</taxon>
        <taxon>Aaosphaeria</taxon>
    </lineage>
</organism>
<evidence type="ECO:0000313" key="3">
    <source>
        <dbReference type="EMBL" id="KAF2020361.1"/>
    </source>
</evidence>
<accession>A0A6A5Y6J7</accession>
<evidence type="ECO:0000313" key="4">
    <source>
        <dbReference type="Proteomes" id="UP000799778"/>
    </source>
</evidence>
<dbReference type="Proteomes" id="UP000799778">
    <property type="component" value="Unassembled WGS sequence"/>
</dbReference>
<protein>
    <recommendedName>
        <fullName evidence="2">RING-type domain-containing protein</fullName>
    </recommendedName>
</protein>
<keyword evidence="1" id="KW-0479">Metal-binding</keyword>
<dbReference type="InterPro" id="IPR001841">
    <property type="entry name" value="Znf_RING"/>
</dbReference>
<dbReference type="OrthoDB" id="3793888at2759"/>
<dbReference type="RefSeq" id="XP_033388700.1">
    <property type="nucleotide sequence ID" value="XM_033522882.1"/>
</dbReference>